<dbReference type="InterPro" id="IPR053924">
    <property type="entry name" value="RecX_HTH_2nd"/>
</dbReference>
<sequence>MTREQLEKAYEKALNDAAKQLSYRDLSKASLIEKLIAKGHSEDAAEYAVAYLEDKNFLDDTRYAQMLLKSYARKGYGTRRIKQELKKRGISNDDAAEIYSEYETDYSVLHSLLDKKLKGDVSDKKEIQKSIAFLQRRGFSWSEIKKALDEYINEHIEY</sequence>
<protein>
    <recommendedName>
        <fullName evidence="3 5">Regulatory protein RecX</fullName>
    </recommendedName>
</protein>
<keyword evidence="4 5" id="KW-0963">Cytoplasm</keyword>
<gene>
    <name evidence="5" type="primary">recX</name>
    <name evidence="9" type="ORF">H9746_03345</name>
</gene>
<dbReference type="Gene3D" id="1.10.10.10">
    <property type="entry name" value="Winged helix-like DNA-binding domain superfamily/Winged helix DNA-binding domain"/>
    <property type="match status" value="3"/>
</dbReference>
<dbReference type="HAMAP" id="MF_01114">
    <property type="entry name" value="RecX"/>
    <property type="match status" value="1"/>
</dbReference>
<dbReference type="InterPro" id="IPR053926">
    <property type="entry name" value="RecX_HTH_1st"/>
</dbReference>
<evidence type="ECO:0000256" key="1">
    <source>
        <dbReference type="ARBA" id="ARBA00004496"/>
    </source>
</evidence>
<dbReference type="GO" id="GO:0006282">
    <property type="term" value="P:regulation of DNA repair"/>
    <property type="evidence" value="ECO:0007669"/>
    <property type="project" value="UniProtKB-UniRule"/>
</dbReference>
<evidence type="ECO:0000256" key="2">
    <source>
        <dbReference type="ARBA" id="ARBA00009695"/>
    </source>
</evidence>
<evidence type="ECO:0000256" key="5">
    <source>
        <dbReference type="HAMAP-Rule" id="MF_01114"/>
    </source>
</evidence>
<evidence type="ECO:0000259" key="8">
    <source>
        <dbReference type="Pfam" id="PF21982"/>
    </source>
</evidence>
<comment type="caution">
    <text evidence="9">The sequence shown here is derived from an EMBL/GenBank/DDBJ whole genome shotgun (WGS) entry which is preliminary data.</text>
</comment>
<evidence type="ECO:0000313" key="10">
    <source>
        <dbReference type="Proteomes" id="UP000886808"/>
    </source>
</evidence>
<dbReference type="PANTHER" id="PTHR33602:SF1">
    <property type="entry name" value="REGULATORY PROTEIN RECX FAMILY PROTEIN"/>
    <property type="match status" value="1"/>
</dbReference>
<evidence type="ECO:0000313" key="9">
    <source>
        <dbReference type="EMBL" id="HIV61869.1"/>
    </source>
</evidence>
<evidence type="ECO:0000256" key="3">
    <source>
        <dbReference type="ARBA" id="ARBA00018111"/>
    </source>
</evidence>
<dbReference type="Pfam" id="PF21981">
    <property type="entry name" value="RecX_HTH3"/>
    <property type="match status" value="1"/>
</dbReference>
<comment type="subcellular location">
    <subcellularLocation>
        <location evidence="1 5">Cytoplasm</location>
    </subcellularLocation>
</comment>
<evidence type="ECO:0000259" key="7">
    <source>
        <dbReference type="Pfam" id="PF21981"/>
    </source>
</evidence>
<dbReference type="InterPro" id="IPR053925">
    <property type="entry name" value="RecX_HTH_3rd"/>
</dbReference>
<dbReference type="Proteomes" id="UP000886808">
    <property type="component" value="Unassembled WGS sequence"/>
</dbReference>
<feature type="domain" description="RecX first three-helical" evidence="8">
    <location>
        <begin position="13"/>
        <end position="52"/>
    </location>
</feature>
<dbReference type="Pfam" id="PF21982">
    <property type="entry name" value="RecX_HTH1"/>
    <property type="match status" value="1"/>
</dbReference>
<name>A0A9D1PHY7_9FIRM</name>
<evidence type="ECO:0000259" key="6">
    <source>
        <dbReference type="Pfam" id="PF02631"/>
    </source>
</evidence>
<organism evidence="9 10">
    <name type="scientific">Candidatus Butyricicoccus avistercoris</name>
    <dbReference type="NCBI Taxonomy" id="2838518"/>
    <lineage>
        <taxon>Bacteria</taxon>
        <taxon>Bacillati</taxon>
        <taxon>Bacillota</taxon>
        <taxon>Clostridia</taxon>
        <taxon>Eubacteriales</taxon>
        <taxon>Butyricicoccaceae</taxon>
        <taxon>Butyricicoccus</taxon>
    </lineage>
</organism>
<feature type="domain" description="RecX third three-helical" evidence="7">
    <location>
        <begin position="103"/>
        <end position="148"/>
    </location>
</feature>
<dbReference type="AlphaFoldDB" id="A0A9D1PHY7"/>
<comment type="similarity">
    <text evidence="2 5">Belongs to the RecX family.</text>
</comment>
<reference evidence="9" key="1">
    <citation type="journal article" date="2021" name="PeerJ">
        <title>Extensive microbial diversity within the chicken gut microbiome revealed by metagenomics and culture.</title>
        <authorList>
            <person name="Gilroy R."/>
            <person name="Ravi A."/>
            <person name="Getino M."/>
            <person name="Pursley I."/>
            <person name="Horton D.L."/>
            <person name="Alikhan N.F."/>
            <person name="Baker D."/>
            <person name="Gharbi K."/>
            <person name="Hall N."/>
            <person name="Watson M."/>
            <person name="Adriaenssens E.M."/>
            <person name="Foster-Nyarko E."/>
            <person name="Jarju S."/>
            <person name="Secka A."/>
            <person name="Antonio M."/>
            <person name="Oren A."/>
            <person name="Chaudhuri R.R."/>
            <person name="La Ragione R."/>
            <person name="Hildebrand F."/>
            <person name="Pallen M.J."/>
        </authorList>
    </citation>
    <scope>NUCLEOTIDE SEQUENCE</scope>
    <source>
        <strain evidence="9">CHK193-4272</strain>
    </source>
</reference>
<evidence type="ECO:0000256" key="4">
    <source>
        <dbReference type="ARBA" id="ARBA00022490"/>
    </source>
</evidence>
<proteinExistence type="inferred from homology"/>
<dbReference type="InterPro" id="IPR036388">
    <property type="entry name" value="WH-like_DNA-bd_sf"/>
</dbReference>
<dbReference type="EMBL" id="DXIE01000025">
    <property type="protein sequence ID" value="HIV61869.1"/>
    <property type="molecule type" value="Genomic_DNA"/>
</dbReference>
<comment type="function">
    <text evidence="5">Modulates RecA activity.</text>
</comment>
<dbReference type="PANTHER" id="PTHR33602">
    <property type="entry name" value="REGULATORY PROTEIN RECX FAMILY PROTEIN"/>
    <property type="match status" value="1"/>
</dbReference>
<accession>A0A9D1PHY7</accession>
<dbReference type="GO" id="GO:0005737">
    <property type="term" value="C:cytoplasm"/>
    <property type="evidence" value="ECO:0007669"/>
    <property type="project" value="UniProtKB-SubCell"/>
</dbReference>
<feature type="domain" description="RecX second three-helical" evidence="6">
    <location>
        <begin position="59"/>
        <end position="97"/>
    </location>
</feature>
<dbReference type="Pfam" id="PF02631">
    <property type="entry name" value="RecX_HTH2"/>
    <property type="match status" value="1"/>
</dbReference>
<reference evidence="9" key="2">
    <citation type="submission" date="2021-04" db="EMBL/GenBank/DDBJ databases">
        <authorList>
            <person name="Gilroy R."/>
        </authorList>
    </citation>
    <scope>NUCLEOTIDE SEQUENCE</scope>
    <source>
        <strain evidence="9">CHK193-4272</strain>
    </source>
</reference>
<dbReference type="InterPro" id="IPR003783">
    <property type="entry name" value="Regulatory_RecX"/>
</dbReference>